<dbReference type="EMBL" id="KN818222">
    <property type="protein sequence ID" value="KIL71344.1"/>
    <property type="molecule type" value="Genomic_DNA"/>
</dbReference>
<sequence>MHRMPIWILHLGSRYLQEKTACERRIVRFFPSLSVLISAPHAIHIRDSQKRYLHLVTAGFVIIKFHFPCQSISLGHYTHIFPLPMTYHNWGHASHYLTHVCTLHQSPWTPDATVYITFSLPYPLTLHFFLIVPQGGLQKIPRLYPRHSNVLPQPSFLSPSRPPFFLSRRLSPRLCTPDLSCNSLR</sequence>
<dbReference type="Proteomes" id="UP000054549">
    <property type="component" value="Unassembled WGS sequence"/>
</dbReference>
<reference evidence="1 2" key="1">
    <citation type="submission" date="2014-04" db="EMBL/GenBank/DDBJ databases">
        <title>Evolutionary Origins and Diversification of the Mycorrhizal Mutualists.</title>
        <authorList>
            <consortium name="DOE Joint Genome Institute"/>
            <consortium name="Mycorrhizal Genomics Consortium"/>
            <person name="Kohler A."/>
            <person name="Kuo A."/>
            <person name="Nagy L.G."/>
            <person name="Floudas D."/>
            <person name="Copeland A."/>
            <person name="Barry K.W."/>
            <person name="Cichocki N."/>
            <person name="Veneault-Fourrey C."/>
            <person name="LaButti K."/>
            <person name="Lindquist E.A."/>
            <person name="Lipzen A."/>
            <person name="Lundell T."/>
            <person name="Morin E."/>
            <person name="Murat C."/>
            <person name="Riley R."/>
            <person name="Ohm R."/>
            <person name="Sun H."/>
            <person name="Tunlid A."/>
            <person name="Henrissat B."/>
            <person name="Grigoriev I.V."/>
            <person name="Hibbett D.S."/>
            <person name="Martin F."/>
        </authorList>
    </citation>
    <scope>NUCLEOTIDE SEQUENCE [LARGE SCALE GENOMIC DNA]</scope>
    <source>
        <strain evidence="1 2">Koide BX008</strain>
    </source>
</reference>
<accession>A0A0C2TVI7</accession>
<name>A0A0C2TVI7_AMAMK</name>
<organism evidence="1 2">
    <name type="scientific">Amanita muscaria (strain Koide BX008)</name>
    <dbReference type="NCBI Taxonomy" id="946122"/>
    <lineage>
        <taxon>Eukaryota</taxon>
        <taxon>Fungi</taxon>
        <taxon>Dikarya</taxon>
        <taxon>Basidiomycota</taxon>
        <taxon>Agaricomycotina</taxon>
        <taxon>Agaricomycetes</taxon>
        <taxon>Agaricomycetidae</taxon>
        <taxon>Agaricales</taxon>
        <taxon>Pluteineae</taxon>
        <taxon>Amanitaceae</taxon>
        <taxon>Amanita</taxon>
    </lineage>
</organism>
<dbReference type="HOGENOM" id="CLU_1460939_0_0_1"/>
<gene>
    <name evidence="1" type="ORF">M378DRAFT_214037</name>
</gene>
<dbReference type="InParanoid" id="A0A0C2TVI7"/>
<protein>
    <submittedName>
        <fullName evidence="1">Uncharacterized protein</fullName>
    </submittedName>
</protein>
<dbReference type="AlphaFoldDB" id="A0A0C2TVI7"/>
<keyword evidence="2" id="KW-1185">Reference proteome</keyword>
<evidence type="ECO:0000313" key="2">
    <source>
        <dbReference type="Proteomes" id="UP000054549"/>
    </source>
</evidence>
<evidence type="ECO:0000313" key="1">
    <source>
        <dbReference type="EMBL" id="KIL71344.1"/>
    </source>
</evidence>
<proteinExistence type="predicted"/>